<dbReference type="Proteomes" id="UP000029409">
    <property type="component" value="Chromosome"/>
</dbReference>
<keyword evidence="2" id="KW-1185">Reference proteome</keyword>
<evidence type="ECO:0000313" key="2">
    <source>
        <dbReference type="Proteomes" id="UP000029409"/>
    </source>
</evidence>
<dbReference type="KEGG" id="pdu:PDUR_24925"/>
<evidence type="ECO:0000313" key="1">
    <source>
        <dbReference type="EMBL" id="AIQ14758.1"/>
    </source>
</evidence>
<proteinExistence type="predicted"/>
<dbReference type="AlphaFoldDB" id="A0A089HWJ3"/>
<gene>
    <name evidence="1" type="ORF">PDUR_24925</name>
</gene>
<dbReference type="EMBL" id="CP009288">
    <property type="protein sequence ID" value="AIQ14758.1"/>
    <property type="molecule type" value="Genomic_DNA"/>
</dbReference>
<organism evidence="1 2">
    <name type="scientific">Paenibacillus durus</name>
    <name type="common">Paenibacillus azotofixans</name>
    <dbReference type="NCBI Taxonomy" id="44251"/>
    <lineage>
        <taxon>Bacteria</taxon>
        <taxon>Bacillati</taxon>
        <taxon>Bacillota</taxon>
        <taxon>Bacilli</taxon>
        <taxon>Bacillales</taxon>
        <taxon>Paenibacillaceae</taxon>
        <taxon>Paenibacillus</taxon>
    </lineage>
</organism>
<name>A0A089HWJ3_PAEDU</name>
<accession>A0A089HWJ3</accession>
<dbReference type="SUPFAM" id="SSF63825">
    <property type="entry name" value="YWTD domain"/>
    <property type="match status" value="1"/>
</dbReference>
<dbReference type="OrthoDB" id="2664914at2"/>
<reference evidence="1 2" key="1">
    <citation type="submission" date="2014-08" db="EMBL/GenBank/DDBJ databases">
        <title>Comparative genomics of the Paenibacillus odorifer group.</title>
        <authorList>
            <person name="den Bakker H.C."/>
            <person name="Tsai Y.-C."/>
            <person name="Martin N."/>
            <person name="Korlach J."/>
            <person name="Wiedmann M."/>
        </authorList>
    </citation>
    <scope>NUCLEOTIDE SEQUENCE [LARGE SCALE GENOMIC DNA]</scope>
    <source>
        <strain evidence="1 2">DSM 1735</strain>
    </source>
</reference>
<sequence>MTLLVLTGCLNTNVKAEVVIVPMKVMYSAWQGVASNGKYIYITSDRDKNFRLSNTISIYTNHGEFIKSIPNAYTKTDSSGKFMSFGDCTFINGFLYVTAYNFNSGAKRTISKIVKYKLPDIKMVKEYKIGEGTAESVVQNGGFYWVVYHDRNYIAEFDSKFNLIHRFPLSQHFGKEGGYQGIIFIGNDLLVNLHGSNKYNEEYAQGLDHYRFNGYKFDFIERIKPPAYGTGQGIEFFGGKYYWTDRPGNSIVITDKLK</sequence>
<dbReference type="RefSeq" id="WP_042208469.1">
    <property type="nucleotide sequence ID" value="NZ_CP009288.1"/>
</dbReference>
<protein>
    <submittedName>
        <fullName evidence="1">Uncharacterized protein</fullName>
    </submittedName>
</protein>